<proteinExistence type="predicted"/>
<accession>A0ABW2ETE4</accession>
<keyword evidence="1" id="KW-1133">Transmembrane helix</keyword>
<evidence type="ECO:0000313" key="4">
    <source>
        <dbReference type="Proteomes" id="UP001596410"/>
    </source>
</evidence>
<keyword evidence="4" id="KW-1185">Reference proteome</keyword>
<feature type="transmembrane region" description="Helical" evidence="1">
    <location>
        <begin position="99"/>
        <end position="122"/>
    </location>
</feature>
<dbReference type="InterPro" id="IPR016942">
    <property type="entry name" value="UCP030042"/>
</dbReference>
<keyword evidence="1" id="KW-0812">Transmembrane</keyword>
<dbReference type="Proteomes" id="UP001596410">
    <property type="component" value="Unassembled WGS sequence"/>
</dbReference>
<keyword evidence="1" id="KW-0472">Membrane</keyword>
<organism evidence="3 4">
    <name type="scientific">Halobacillus seohaensis</name>
    <dbReference type="NCBI Taxonomy" id="447421"/>
    <lineage>
        <taxon>Bacteria</taxon>
        <taxon>Bacillati</taxon>
        <taxon>Bacillota</taxon>
        <taxon>Bacilli</taxon>
        <taxon>Bacillales</taxon>
        <taxon>Bacillaceae</taxon>
        <taxon>Halobacillus</taxon>
    </lineage>
</organism>
<reference evidence="4" key="1">
    <citation type="journal article" date="2019" name="Int. J. Syst. Evol. Microbiol.">
        <title>The Global Catalogue of Microorganisms (GCM) 10K type strain sequencing project: providing services to taxonomists for standard genome sequencing and annotation.</title>
        <authorList>
            <consortium name="The Broad Institute Genomics Platform"/>
            <consortium name="The Broad Institute Genome Sequencing Center for Infectious Disease"/>
            <person name="Wu L."/>
            <person name="Ma J."/>
        </authorList>
    </citation>
    <scope>NUCLEOTIDE SEQUENCE [LARGE SCALE GENOMIC DNA]</scope>
    <source>
        <strain evidence="4">CGMCC 4.1621</strain>
    </source>
</reference>
<feature type="domain" description="DUF4395" evidence="2">
    <location>
        <begin position="3"/>
        <end position="127"/>
    </location>
</feature>
<feature type="transmembrane region" description="Helical" evidence="1">
    <location>
        <begin position="72"/>
        <end position="93"/>
    </location>
</feature>
<evidence type="ECO:0000313" key="3">
    <source>
        <dbReference type="EMBL" id="MFC7063709.1"/>
    </source>
</evidence>
<comment type="caution">
    <text evidence="3">The sequence shown here is derived from an EMBL/GenBank/DDBJ whole genome shotgun (WGS) entry which is preliminary data.</text>
</comment>
<evidence type="ECO:0000256" key="1">
    <source>
        <dbReference type="SAM" id="Phobius"/>
    </source>
</evidence>
<dbReference type="PIRSF" id="PIRSF030042">
    <property type="entry name" value="UCP030042"/>
    <property type="match status" value="1"/>
</dbReference>
<evidence type="ECO:0000259" key="2">
    <source>
        <dbReference type="Pfam" id="PF14340"/>
    </source>
</evidence>
<feature type="transmembrane region" description="Helical" evidence="1">
    <location>
        <begin position="12"/>
        <end position="36"/>
    </location>
</feature>
<sequence length="136" mass="15838">MSIPKPLVQLNQTFIVVTVLMGIFINDLILFFPFFIGAYTLQTRQNPVILFGKRFLKKPLDRYTPKDHEQQLFNQWIATICLGLSIIFFFTGWSELLGYVFSIMVVASASMALTGFCIGCVIRYRYMMWKHKRVHS</sequence>
<protein>
    <submittedName>
        <fullName evidence="3">DUF4395 domain-containing protein</fullName>
    </submittedName>
</protein>
<dbReference type="Pfam" id="PF14340">
    <property type="entry name" value="DUF4395"/>
    <property type="match status" value="1"/>
</dbReference>
<gene>
    <name evidence="3" type="ORF">ACFQIC_18075</name>
</gene>
<dbReference type="EMBL" id="JBHSZV010000053">
    <property type="protein sequence ID" value="MFC7063709.1"/>
    <property type="molecule type" value="Genomic_DNA"/>
</dbReference>
<dbReference type="RefSeq" id="WP_204710273.1">
    <property type="nucleotide sequence ID" value="NZ_JBHSZV010000053.1"/>
</dbReference>
<name>A0ABW2ETE4_9BACI</name>
<dbReference type="InterPro" id="IPR025508">
    <property type="entry name" value="DUF4395"/>
</dbReference>